<evidence type="ECO:0000256" key="2">
    <source>
        <dbReference type="ARBA" id="ARBA00004637"/>
    </source>
</evidence>
<keyword evidence="11" id="KW-0472">Membrane</keyword>
<dbReference type="Proteomes" id="UP000005205">
    <property type="component" value="Unassembled WGS sequence"/>
</dbReference>
<comment type="subcellular location">
    <subcellularLocation>
        <location evidence="2">Mitochondrion inner membrane</location>
        <topology evidence="2">Peripheral membrane protein</topology>
    </subcellularLocation>
    <subcellularLocation>
        <location evidence="1">Mitochondrion matrix</location>
        <location evidence="1">Mitochondrion nucleoid</location>
    </subcellularLocation>
</comment>
<evidence type="ECO:0000259" key="18">
    <source>
        <dbReference type="PROSITE" id="PS51199"/>
    </source>
</evidence>
<evidence type="ECO:0000313" key="19">
    <source>
        <dbReference type="EnsemblMetazoa" id="XP_012060935.1"/>
    </source>
</evidence>
<feature type="domain" description="SF4 helicase" evidence="18">
    <location>
        <begin position="358"/>
        <end position="608"/>
    </location>
</feature>
<dbReference type="GO" id="GO:0003697">
    <property type="term" value="F:single-stranded DNA binding"/>
    <property type="evidence" value="ECO:0007669"/>
    <property type="project" value="InterPro"/>
</dbReference>
<evidence type="ECO:0000256" key="12">
    <source>
        <dbReference type="ARBA" id="ARBA00023235"/>
    </source>
</evidence>
<comment type="catalytic activity">
    <reaction evidence="15">
        <text>ATP + H2O = ADP + phosphate + H(+)</text>
        <dbReference type="Rhea" id="RHEA:13065"/>
        <dbReference type="ChEBI" id="CHEBI:15377"/>
        <dbReference type="ChEBI" id="CHEBI:15378"/>
        <dbReference type="ChEBI" id="CHEBI:30616"/>
        <dbReference type="ChEBI" id="CHEBI:43474"/>
        <dbReference type="ChEBI" id="CHEBI:456216"/>
        <dbReference type="EC" id="5.6.2.3"/>
    </reaction>
</comment>
<evidence type="ECO:0000256" key="7">
    <source>
        <dbReference type="ARBA" id="ARBA00022840"/>
    </source>
</evidence>
<name>A0A158NTS7_ATTCE</name>
<dbReference type="FunCoup" id="A0A158NTS7">
    <property type="interactions" value="1011"/>
</dbReference>
<dbReference type="Gene3D" id="3.40.50.300">
    <property type="entry name" value="P-loop containing nucleotide triphosphate hydrolases"/>
    <property type="match status" value="1"/>
</dbReference>
<keyword evidence="8" id="KW-0809">Transit peptide</keyword>
<evidence type="ECO:0000256" key="16">
    <source>
        <dbReference type="ARBA" id="ARBA00075597"/>
    </source>
</evidence>
<dbReference type="GO" id="GO:0043139">
    <property type="term" value="F:5'-3' DNA helicase activity"/>
    <property type="evidence" value="ECO:0007669"/>
    <property type="project" value="UniProtKB-EC"/>
</dbReference>
<gene>
    <name evidence="19" type="primary">105624185</name>
</gene>
<keyword evidence="10" id="KW-0496">Mitochondrion</keyword>
<organism evidence="19 20">
    <name type="scientific">Atta cephalotes</name>
    <name type="common">Leafcutter ant</name>
    <dbReference type="NCBI Taxonomy" id="12957"/>
    <lineage>
        <taxon>Eukaryota</taxon>
        <taxon>Metazoa</taxon>
        <taxon>Ecdysozoa</taxon>
        <taxon>Arthropoda</taxon>
        <taxon>Hexapoda</taxon>
        <taxon>Insecta</taxon>
        <taxon>Pterygota</taxon>
        <taxon>Neoptera</taxon>
        <taxon>Endopterygota</taxon>
        <taxon>Hymenoptera</taxon>
        <taxon>Apocrita</taxon>
        <taxon>Aculeata</taxon>
        <taxon>Formicoidea</taxon>
        <taxon>Formicidae</taxon>
        <taxon>Myrmicinae</taxon>
        <taxon>Atta</taxon>
    </lineage>
</organism>
<dbReference type="GO" id="GO:0005743">
    <property type="term" value="C:mitochondrial inner membrane"/>
    <property type="evidence" value="ECO:0007669"/>
    <property type="project" value="UniProtKB-SubCell"/>
</dbReference>
<dbReference type="GO" id="GO:0005524">
    <property type="term" value="F:ATP binding"/>
    <property type="evidence" value="ECO:0007669"/>
    <property type="project" value="UniProtKB-KW"/>
</dbReference>
<evidence type="ECO:0000256" key="15">
    <source>
        <dbReference type="ARBA" id="ARBA00048954"/>
    </source>
</evidence>
<keyword evidence="20" id="KW-1185">Reference proteome</keyword>
<keyword evidence="5" id="KW-0378">Hydrolase</keyword>
<dbReference type="KEGG" id="acep:105624185"/>
<evidence type="ECO:0000256" key="5">
    <source>
        <dbReference type="ARBA" id="ARBA00022801"/>
    </source>
</evidence>
<evidence type="ECO:0000256" key="4">
    <source>
        <dbReference type="ARBA" id="ARBA00022792"/>
    </source>
</evidence>
<evidence type="ECO:0000256" key="3">
    <source>
        <dbReference type="ARBA" id="ARBA00022741"/>
    </source>
</evidence>
<dbReference type="GO" id="GO:0016787">
    <property type="term" value="F:hydrolase activity"/>
    <property type="evidence" value="ECO:0007669"/>
    <property type="project" value="UniProtKB-KW"/>
</dbReference>
<keyword evidence="7" id="KW-0067">ATP-binding</keyword>
<dbReference type="GO" id="GO:0006264">
    <property type="term" value="P:mitochondrial DNA replication"/>
    <property type="evidence" value="ECO:0007669"/>
    <property type="project" value="TreeGrafter"/>
</dbReference>
<dbReference type="STRING" id="12957.A0A158NTS7"/>
<proteinExistence type="predicted"/>
<accession>A0A158NTS7</accession>
<dbReference type="InterPro" id="IPR027417">
    <property type="entry name" value="P-loop_NTPase"/>
</dbReference>
<dbReference type="EC" id="5.6.2.3" evidence="14"/>
<keyword evidence="3" id="KW-0547">Nucleotide-binding</keyword>
<dbReference type="Gene3D" id="3.40.1360.10">
    <property type="match status" value="1"/>
</dbReference>
<protein>
    <recommendedName>
        <fullName evidence="14">DNA 5'-3' helicase</fullName>
        <ecNumber evidence="14">5.6.2.3</ecNumber>
    </recommendedName>
    <alternativeName>
        <fullName evidence="16">Twinkle protein, mitochondrial</fullName>
    </alternativeName>
</protein>
<dbReference type="AlphaFoldDB" id="A0A158NTS7"/>
<keyword evidence="13" id="KW-1135">Mitochondrion nucleoid</keyword>
<dbReference type="Pfam" id="PF13481">
    <property type="entry name" value="AAA_25"/>
    <property type="match status" value="1"/>
</dbReference>
<dbReference type="EnsemblMetazoa" id="XM_012205545.1">
    <property type="protein sequence ID" value="XP_012060935.1"/>
    <property type="gene ID" value="LOC105624185"/>
</dbReference>
<keyword evidence="17" id="KW-0175">Coiled coil</keyword>
<dbReference type="SUPFAM" id="SSF52540">
    <property type="entry name" value="P-loop containing nucleoside triphosphate hydrolases"/>
    <property type="match status" value="1"/>
</dbReference>
<dbReference type="OrthoDB" id="275278at2759"/>
<evidence type="ECO:0000256" key="14">
    <source>
        <dbReference type="ARBA" id="ARBA00044969"/>
    </source>
</evidence>
<dbReference type="PROSITE" id="PS51199">
    <property type="entry name" value="SF4_HELICASE"/>
    <property type="match status" value="1"/>
</dbReference>
<evidence type="ECO:0000256" key="1">
    <source>
        <dbReference type="ARBA" id="ARBA00004436"/>
    </source>
</evidence>
<dbReference type="EMBL" id="ADTU01026128">
    <property type="status" value="NOT_ANNOTATED_CDS"/>
    <property type="molecule type" value="Genomic_DNA"/>
</dbReference>
<dbReference type="FunFam" id="3.40.50.300:FF:000845">
    <property type="entry name" value="Mitochondrial helicase twinkle"/>
    <property type="match status" value="1"/>
</dbReference>
<keyword evidence="9" id="KW-0446">Lipid-binding</keyword>
<reference evidence="19" key="2">
    <citation type="submission" date="2016-04" db="UniProtKB">
        <authorList>
            <consortium name="EnsemblMetazoa"/>
        </authorList>
    </citation>
    <scope>IDENTIFICATION</scope>
</reference>
<dbReference type="CDD" id="cd01122">
    <property type="entry name" value="Twinkle_C"/>
    <property type="match status" value="1"/>
</dbReference>
<feature type="coiled-coil region" evidence="17">
    <location>
        <begin position="106"/>
        <end position="133"/>
    </location>
</feature>
<evidence type="ECO:0000256" key="8">
    <source>
        <dbReference type="ARBA" id="ARBA00022946"/>
    </source>
</evidence>
<evidence type="ECO:0000313" key="20">
    <source>
        <dbReference type="Proteomes" id="UP000005205"/>
    </source>
</evidence>
<reference evidence="20" key="1">
    <citation type="journal article" date="2011" name="PLoS Genet.">
        <title>The genome sequence of the leaf-cutter ant Atta cephalotes reveals insights into its obligate symbiotic lifestyle.</title>
        <authorList>
            <person name="Suen G."/>
            <person name="Teiling C."/>
            <person name="Li L."/>
            <person name="Holt C."/>
            <person name="Abouheif E."/>
            <person name="Bornberg-Bauer E."/>
            <person name="Bouffard P."/>
            <person name="Caldera E.J."/>
            <person name="Cash E."/>
            <person name="Cavanaugh A."/>
            <person name="Denas O."/>
            <person name="Elhaik E."/>
            <person name="Fave M.J."/>
            <person name="Gadau J."/>
            <person name="Gibson J.D."/>
            <person name="Graur D."/>
            <person name="Grubbs K.J."/>
            <person name="Hagen D.E."/>
            <person name="Harkins T.T."/>
            <person name="Helmkampf M."/>
            <person name="Hu H."/>
            <person name="Johnson B.R."/>
            <person name="Kim J."/>
            <person name="Marsh S.E."/>
            <person name="Moeller J.A."/>
            <person name="Munoz-Torres M.C."/>
            <person name="Murphy M.C."/>
            <person name="Naughton M.C."/>
            <person name="Nigam S."/>
            <person name="Overson R."/>
            <person name="Rajakumar R."/>
            <person name="Reese J.T."/>
            <person name="Scott J.J."/>
            <person name="Smith C.R."/>
            <person name="Tao S."/>
            <person name="Tsutsui N.D."/>
            <person name="Viljakainen L."/>
            <person name="Wissler L."/>
            <person name="Yandell M.D."/>
            <person name="Zimmer F."/>
            <person name="Taylor J."/>
            <person name="Slater S.C."/>
            <person name="Clifton S.W."/>
            <person name="Warren W.C."/>
            <person name="Elsik C.G."/>
            <person name="Smith C.D."/>
            <person name="Weinstock G.M."/>
            <person name="Gerardo N.M."/>
            <person name="Currie C.R."/>
        </authorList>
    </citation>
    <scope>NUCLEOTIDE SEQUENCE [LARGE SCALE GENOMIC DNA]</scope>
</reference>
<dbReference type="InterPro" id="IPR027032">
    <property type="entry name" value="Twinkle-like"/>
</dbReference>
<dbReference type="InParanoid" id="A0A158NTS7"/>
<dbReference type="InterPro" id="IPR007694">
    <property type="entry name" value="DNA_helicase_DnaB-like_C"/>
</dbReference>
<evidence type="ECO:0000256" key="17">
    <source>
        <dbReference type="SAM" id="Coils"/>
    </source>
</evidence>
<keyword evidence="4" id="KW-0999">Mitochondrion inner membrane</keyword>
<dbReference type="PANTHER" id="PTHR12873:SF0">
    <property type="entry name" value="TWINKLE MTDNA HELICASE"/>
    <property type="match status" value="1"/>
</dbReference>
<dbReference type="GO" id="GO:0008289">
    <property type="term" value="F:lipid binding"/>
    <property type="evidence" value="ECO:0007669"/>
    <property type="project" value="UniProtKB-KW"/>
</dbReference>
<keyword evidence="12" id="KW-0413">Isomerase</keyword>
<evidence type="ECO:0000256" key="13">
    <source>
        <dbReference type="ARBA" id="ARBA00023271"/>
    </source>
</evidence>
<evidence type="ECO:0000256" key="11">
    <source>
        <dbReference type="ARBA" id="ARBA00023136"/>
    </source>
</evidence>
<sequence>MSSKLLMRSLTPERYDRFWMFYRRLYSNSSIINDPVPGISLFHIKQILKQKNINTIDGHACLVTECPICDSEKSKKANIYINKTTGYFLCDKCHSKGEWNILEKFLLTKSTKANNMQKELETLRNAIKVQEDYATKWNNIVKSNQKIADLSSELYEEVLNIFSLPRISQEDILQLNGIYAAVPALLYFPLIAFGTVVGYKTLSCKPELEQIIPISNVSGFIFYKQKDSKNDTTAVVVPTILDLLALASRKAANVICLPYNLQHLPQQLLPNFENFKKLILWFGNDEPSWYTARQFAKKLNEKRCYFVRPIDTQPRPKLAADRDYDFKHILANAQPIWHKSITIFDDLRQDVLCDLQNIDKVQGVKWKRYPTLNRILKGHRRGEFTILTGPTGSGKTTFMSEYSLDLAMQGVNTLWGSFEIRNARLARTMLQQMAEVSLEDNLDKFNTYADAFNKLPIYFMTFHGQQNIKVVMDAVMHATYVHDIAHVIIDNMQFMMGMSEEMTDRFWKQDKIIAQFRNFATKYNCHVTLVIHPRKERDEELTALSIFGSAKASQEADNILIIQDKRLTSIKGKKYLQIAKNRYSGDLGIMLLEFDKTKLSYAYKKKVKSEEVNKIKGIKVKED</sequence>
<dbReference type="PANTHER" id="PTHR12873">
    <property type="entry name" value="T7-LIKE MITOCHONDRIAL DNA HELICASE"/>
    <property type="match status" value="1"/>
</dbReference>
<evidence type="ECO:0000256" key="6">
    <source>
        <dbReference type="ARBA" id="ARBA00022806"/>
    </source>
</evidence>
<evidence type="ECO:0000256" key="9">
    <source>
        <dbReference type="ARBA" id="ARBA00023121"/>
    </source>
</evidence>
<evidence type="ECO:0000256" key="10">
    <source>
        <dbReference type="ARBA" id="ARBA00023128"/>
    </source>
</evidence>
<dbReference type="GO" id="GO:0042645">
    <property type="term" value="C:mitochondrial nucleoid"/>
    <property type="evidence" value="ECO:0007669"/>
    <property type="project" value="UniProtKB-SubCell"/>
</dbReference>
<keyword evidence="6" id="KW-0347">Helicase</keyword>